<accession>A0A392T745</accession>
<evidence type="ECO:0000313" key="1">
    <source>
        <dbReference type="EMBL" id="MCI56344.1"/>
    </source>
</evidence>
<protein>
    <submittedName>
        <fullName evidence="1">Uncharacterized protein</fullName>
    </submittedName>
</protein>
<feature type="non-terminal residue" evidence="1">
    <location>
        <position position="65"/>
    </location>
</feature>
<dbReference type="AlphaFoldDB" id="A0A392T745"/>
<dbReference type="EMBL" id="LXQA010510874">
    <property type="protein sequence ID" value="MCI56344.1"/>
    <property type="molecule type" value="Genomic_DNA"/>
</dbReference>
<sequence>MTTPPQNPVWVGGRRHRHDLFQPSPRCRGGSLSSFKLTAVGPFGSTVEACVLFFCLRFAVVHCHV</sequence>
<reference evidence="1 2" key="1">
    <citation type="journal article" date="2018" name="Front. Plant Sci.">
        <title>Red Clover (Trifolium pratense) and Zigzag Clover (T. medium) - A Picture of Genomic Similarities and Differences.</title>
        <authorList>
            <person name="Dluhosova J."/>
            <person name="Istvanek J."/>
            <person name="Nedelnik J."/>
            <person name="Repkova J."/>
        </authorList>
    </citation>
    <scope>NUCLEOTIDE SEQUENCE [LARGE SCALE GENOMIC DNA]</scope>
    <source>
        <strain evidence="2">cv. 10/8</strain>
        <tissue evidence="1">Leaf</tissue>
    </source>
</reference>
<organism evidence="1 2">
    <name type="scientific">Trifolium medium</name>
    <dbReference type="NCBI Taxonomy" id="97028"/>
    <lineage>
        <taxon>Eukaryota</taxon>
        <taxon>Viridiplantae</taxon>
        <taxon>Streptophyta</taxon>
        <taxon>Embryophyta</taxon>
        <taxon>Tracheophyta</taxon>
        <taxon>Spermatophyta</taxon>
        <taxon>Magnoliopsida</taxon>
        <taxon>eudicotyledons</taxon>
        <taxon>Gunneridae</taxon>
        <taxon>Pentapetalae</taxon>
        <taxon>rosids</taxon>
        <taxon>fabids</taxon>
        <taxon>Fabales</taxon>
        <taxon>Fabaceae</taxon>
        <taxon>Papilionoideae</taxon>
        <taxon>50 kb inversion clade</taxon>
        <taxon>NPAAA clade</taxon>
        <taxon>Hologalegina</taxon>
        <taxon>IRL clade</taxon>
        <taxon>Trifolieae</taxon>
        <taxon>Trifolium</taxon>
    </lineage>
</organism>
<keyword evidence="2" id="KW-1185">Reference proteome</keyword>
<comment type="caution">
    <text evidence="1">The sequence shown here is derived from an EMBL/GenBank/DDBJ whole genome shotgun (WGS) entry which is preliminary data.</text>
</comment>
<name>A0A392T745_9FABA</name>
<dbReference type="Proteomes" id="UP000265520">
    <property type="component" value="Unassembled WGS sequence"/>
</dbReference>
<proteinExistence type="predicted"/>
<evidence type="ECO:0000313" key="2">
    <source>
        <dbReference type="Proteomes" id="UP000265520"/>
    </source>
</evidence>